<gene>
    <name evidence="7" type="ORF">RCL2_000605900</name>
    <name evidence="6" type="ORF">RclHR1_31050001</name>
</gene>
<dbReference type="EMBL" id="BEXD01002342">
    <property type="protein sequence ID" value="GBB97963.1"/>
    <property type="molecule type" value="Genomic_DNA"/>
</dbReference>
<evidence type="ECO:0000256" key="2">
    <source>
        <dbReference type="ARBA" id="ARBA00023163"/>
    </source>
</evidence>
<reference evidence="6 8" key="1">
    <citation type="submission" date="2017-11" db="EMBL/GenBank/DDBJ databases">
        <title>The genome of Rhizophagus clarus HR1 reveals common genetic basis of auxotrophy among arbuscular mycorrhizal fungi.</title>
        <authorList>
            <person name="Kobayashi Y."/>
        </authorList>
    </citation>
    <scope>NUCLEOTIDE SEQUENCE [LARGE SCALE GENOMIC DNA]</scope>
    <source>
        <strain evidence="6 8">HR1</strain>
    </source>
</reference>
<evidence type="ECO:0000313" key="8">
    <source>
        <dbReference type="Proteomes" id="UP000247702"/>
    </source>
</evidence>
<organism evidence="6 8">
    <name type="scientific">Rhizophagus clarus</name>
    <dbReference type="NCBI Taxonomy" id="94130"/>
    <lineage>
        <taxon>Eukaryota</taxon>
        <taxon>Fungi</taxon>
        <taxon>Fungi incertae sedis</taxon>
        <taxon>Mucoromycota</taxon>
        <taxon>Glomeromycotina</taxon>
        <taxon>Glomeromycetes</taxon>
        <taxon>Glomerales</taxon>
        <taxon>Glomeraceae</taxon>
        <taxon>Rhizophagus</taxon>
    </lineage>
</organism>
<dbReference type="EMBL" id="BLAL01000040">
    <property type="protein sequence ID" value="GES78749.1"/>
    <property type="molecule type" value="Genomic_DNA"/>
</dbReference>
<dbReference type="PROSITE" id="PS50118">
    <property type="entry name" value="HMG_BOX_2"/>
    <property type="match status" value="1"/>
</dbReference>
<feature type="domain" description="HMG box" evidence="5">
    <location>
        <begin position="52"/>
        <end position="131"/>
    </location>
</feature>
<dbReference type="InterPro" id="IPR050140">
    <property type="entry name" value="SRY-related_HMG-box_TF-like"/>
</dbReference>
<feature type="compositionally biased region" description="Acidic residues" evidence="4">
    <location>
        <begin position="254"/>
        <end position="264"/>
    </location>
</feature>
<feature type="compositionally biased region" description="Polar residues" evidence="4">
    <location>
        <begin position="170"/>
        <end position="194"/>
    </location>
</feature>
<name>A0A2Z6R6W7_9GLOM</name>
<evidence type="ECO:0000256" key="1">
    <source>
        <dbReference type="ARBA" id="ARBA00023125"/>
    </source>
</evidence>
<evidence type="ECO:0000256" key="3">
    <source>
        <dbReference type="PROSITE-ProRule" id="PRU00267"/>
    </source>
</evidence>
<dbReference type="GO" id="GO:0005634">
    <property type="term" value="C:nucleus"/>
    <property type="evidence" value="ECO:0007669"/>
    <property type="project" value="UniProtKB-UniRule"/>
</dbReference>
<proteinExistence type="predicted"/>
<reference evidence="7" key="2">
    <citation type="submission" date="2019-10" db="EMBL/GenBank/DDBJ databases">
        <title>Conservation and host-specific expression of non-tandemly repeated heterogenous ribosome RNA gene in arbuscular mycorrhizal fungi.</title>
        <authorList>
            <person name="Maeda T."/>
            <person name="Kobayashi Y."/>
            <person name="Nakagawa T."/>
            <person name="Ezawa T."/>
            <person name="Yamaguchi K."/>
            <person name="Bino T."/>
            <person name="Nishimoto Y."/>
            <person name="Shigenobu S."/>
            <person name="Kawaguchi M."/>
        </authorList>
    </citation>
    <scope>NUCLEOTIDE SEQUENCE</scope>
    <source>
        <strain evidence="7">HR1</strain>
    </source>
</reference>
<keyword evidence="2" id="KW-0804">Transcription</keyword>
<keyword evidence="1 3" id="KW-0238">DNA-binding</keyword>
<dbReference type="Gene3D" id="1.10.30.10">
    <property type="entry name" value="High mobility group box domain"/>
    <property type="match status" value="1"/>
</dbReference>
<dbReference type="InterPro" id="IPR009071">
    <property type="entry name" value="HMG_box_dom"/>
</dbReference>
<dbReference type="PANTHER" id="PTHR10270">
    <property type="entry name" value="SOX TRANSCRIPTION FACTOR"/>
    <property type="match status" value="1"/>
</dbReference>
<dbReference type="PANTHER" id="PTHR10270:SF161">
    <property type="entry name" value="SEX-DETERMINING REGION Y PROTEIN"/>
    <property type="match status" value="1"/>
</dbReference>
<feature type="compositionally biased region" description="Low complexity" evidence="4">
    <location>
        <begin position="234"/>
        <end position="249"/>
    </location>
</feature>
<dbReference type="Proteomes" id="UP000247702">
    <property type="component" value="Unassembled WGS sequence"/>
</dbReference>
<dbReference type="AlphaFoldDB" id="A0A2Z6R6W7"/>
<feature type="region of interest" description="Disordered" evidence="4">
    <location>
        <begin position="148"/>
        <end position="266"/>
    </location>
</feature>
<protein>
    <recommendedName>
        <fullName evidence="5">HMG box domain-containing protein</fullName>
    </recommendedName>
</protein>
<evidence type="ECO:0000256" key="4">
    <source>
        <dbReference type="SAM" id="MobiDB-lite"/>
    </source>
</evidence>
<feature type="DNA-binding region" description="HMG box" evidence="3">
    <location>
        <begin position="52"/>
        <end position="131"/>
    </location>
</feature>
<evidence type="ECO:0000259" key="5">
    <source>
        <dbReference type="PROSITE" id="PS50118"/>
    </source>
</evidence>
<sequence length="325" mass="37196">MNTLKVDWASKVLVEKTEELKNLIISFQNKIDNREMPKANEIVRVQDSGNKIKRPPNSNIIYTNQLGKCGLLDIIRGFCEEHDINKQKLVPISKKVSKSLWEELSPIHKKFFEDLATEVSDEHKKLHPNYKYKPVRKVRTEPMYKYYNHQKTHSRPNTSTDDEQHHELRSTTPTLSADSSPNENDSYLSSPSHHATNDDEQELSSYTSTLSAVSSPPALSSPVNHTTEDEEELSSPTSTLSAVSSPSTLNDSHYDDDEQDEPVDSEYQLDVKKTSNYSLDIYHRGQYEEIVSEEPPTFEVIDVFGLCGFLNFENYPNNMYDSNPF</sequence>
<dbReference type="GO" id="GO:0000978">
    <property type="term" value="F:RNA polymerase II cis-regulatory region sequence-specific DNA binding"/>
    <property type="evidence" value="ECO:0007669"/>
    <property type="project" value="TreeGrafter"/>
</dbReference>
<dbReference type="GO" id="GO:0030154">
    <property type="term" value="P:cell differentiation"/>
    <property type="evidence" value="ECO:0007669"/>
    <property type="project" value="TreeGrafter"/>
</dbReference>
<dbReference type="OrthoDB" id="2329796at2759"/>
<dbReference type="InterPro" id="IPR036910">
    <property type="entry name" value="HMG_box_dom_sf"/>
</dbReference>
<comment type="caution">
    <text evidence="6">The sequence shown here is derived from an EMBL/GenBank/DDBJ whole genome shotgun (WGS) entry which is preliminary data.</text>
</comment>
<evidence type="ECO:0000313" key="6">
    <source>
        <dbReference type="EMBL" id="GBB97963.1"/>
    </source>
</evidence>
<dbReference type="GO" id="GO:0001228">
    <property type="term" value="F:DNA-binding transcription activator activity, RNA polymerase II-specific"/>
    <property type="evidence" value="ECO:0007669"/>
    <property type="project" value="TreeGrafter"/>
</dbReference>
<keyword evidence="8" id="KW-1185">Reference proteome</keyword>
<accession>A0A2Z6R6W7</accession>
<keyword evidence="3" id="KW-0539">Nucleus</keyword>
<feature type="compositionally biased region" description="Low complexity" evidence="4">
    <location>
        <begin position="203"/>
        <end position="223"/>
    </location>
</feature>
<evidence type="ECO:0000313" key="7">
    <source>
        <dbReference type="EMBL" id="GES78749.1"/>
    </source>
</evidence>
<dbReference type="Proteomes" id="UP000615446">
    <property type="component" value="Unassembled WGS sequence"/>
</dbReference>
<dbReference type="SUPFAM" id="SSF47095">
    <property type="entry name" value="HMG-box"/>
    <property type="match status" value="1"/>
</dbReference>